<dbReference type="Proteomes" id="UP001060085">
    <property type="component" value="Linkage Group LG03"/>
</dbReference>
<organism evidence="1 2">
    <name type="scientific">Catharanthus roseus</name>
    <name type="common">Madagascar periwinkle</name>
    <name type="synonym">Vinca rosea</name>
    <dbReference type="NCBI Taxonomy" id="4058"/>
    <lineage>
        <taxon>Eukaryota</taxon>
        <taxon>Viridiplantae</taxon>
        <taxon>Streptophyta</taxon>
        <taxon>Embryophyta</taxon>
        <taxon>Tracheophyta</taxon>
        <taxon>Spermatophyta</taxon>
        <taxon>Magnoliopsida</taxon>
        <taxon>eudicotyledons</taxon>
        <taxon>Gunneridae</taxon>
        <taxon>Pentapetalae</taxon>
        <taxon>asterids</taxon>
        <taxon>lamiids</taxon>
        <taxon>Gentianales</taxon>
        <taxon>Apocynaceae</taxon>
        <taxon>Rauvolfioideae</taxon>
        <taxon>Vinceae</taxon>
        <taxon>Catharanthinae</taxon>
        <taxon>Catharanthus</taxon>
    </lineage>
</organism>
<comment type="caution">
    <text evidence="1">The sequence shown here is derived from an EMBL/GenBank/DDBJ whole genome shotgun (WGS) entry which is preliminary data.</text>
</comment>
<reference evidence="2" key="1">
    <citation type="journal article" date="2023" name="Nat. Plants">
        <title>Single-cell RNA sequencing provides a high-resolution roadmap for understanding the multicellular compartmentation of specialized metabolism.</title>
        <authorList>
            <person name="Sun S."/>
            <person name="Shen X."/>
            <person name="Li Y."/>
            <person name="Li Y."/>
            <person name="Wang S."/>
            <person name="Li R."/>
            <person name="Zhang H."/>
            <person name="Shen G."/>
            <person name="Guo B."/>
            <person name="Wei J."/>
            <person name="Xu J."/>
            <person name="St-Pierre B."/>
            <person name="Chen S."/>
            <person name="Sun C."/>
        </authorList>
    </citation>
    <scope>NUCLEOTIDE SEQUENCE [LARGE SCALE GENOMIC DNA]</scope>
</reference>
<sequence>MRTGITVSWIADVNSLGYDNTSAATAGPSLTQSHHCITCIWNHLSRCKLAHHTPGIVVLHYLITDERDLCPPQVRWNQSTVKIREPYKLLNQNPKSIKI</sequence>
<name>A0ACC0BDZ2_CATRO</name>
<evidence type="ECO:0000313" key="1">
    <source>
        <dbReference type="EMBL" id="KAI5670847.1"/>
    </source>
</evidence>
<proteinExistence type="predicted"/>
<evidence type="ECO:0000313" key="2">
    <source>
        <dbReference type="Proteomes" id="UP001060085"/>
    </source>
</evidence>
<accession>A0ACC0BDZ2</accession>
<dbReference type="EMBL" id="CM044703">
    <property type="protein sequence ID" value="KAI5670847.1"/>
    <property type="molecule type" value="Genomic_DNA"/>
</dbReference>
<keyword evidence="2" id="KW-1185">Reference proteome</keyword>
<protein>
    <submittedName>
        <fullName evidence="1">Uncharacterized protein</fullName>
    </submittedName>
</protein>
<gene>
    <name evidence="1" type="ORF">M9H77_11211</name>
</gene>